<gene>
    <name evidence="1" type="ORF">Ato02nite_097330</name>
</gene>
<reference evidence="1 2" key="1">
    <citation type="submission" date="2021-03" db="EMBL/GenBank/DDBJ databases">
        <title>Whole genome shotgun sequence of Actinoplanes toevensis NBRC 105298.</title>
        <authorList>
            <person name="Komaki H."/>
            <person name="Tamura T."/>
        </authorList>
    </citation>
    <scope>NUCLEOTIDE SEQUENCE [LARGE SCALE GENOMIC DNA]</scope>
    <source>
        <strain evidence="1 2">NBRC 105298</strain>
    </source>
</reference>
<dbReference type="AlphaFoldDB" id="A0A919WCY5"/>
<protein>
    <submittedName>
        <fullName evidence="1">Uncharacterized protein</fullName>
    </submittedName>
</protein>
<evidence type="ECO:0000313" key="1">
    <source>
        <dbReference type="EMBL" id="GIM97940.1"/>
    </source>
</evidence>
<organism evidence="1 2">
    <name type="scientific">Paractinoplanes toevensis</name>
    <dbReference type="NCBI Taxonomy" id="571911"/>
    <lineage>
        <taxon>Bacteria</taxon>
        <taxon>Bacillati</taxon>
        <taxon>Actinomycetota</taxon>
        <taxon>Actinomycetes</taxon>
        <taxon>Micromonosporales</taxon>
        <taxon>Micromonosporaceae</taxon>
        <taxon>Paractinoplanes</taxon>
    </lineage>
</organism>
<keyword evidence="2" id="KW-1185">Reference proteome</keyword>
<sequence length="93" mass="9878">MAGHHRLPDRNLIENLAGCALAGVTAPGRRARAFVVAAGPFVGAFRGGLFAVGGRPPLVVDLHCHAEPVVARRAFAAASIRARWASWSRLPRM</sequence>
<dbReference type="EMBL" id="BOQN01000173">
    <property type="protein sequence ID" value="GIM97940.1"/>
    <property type="molecule type" value="Genomic_DNA"/>
</dbReference>
<evidence type="ECO:0000313" key="2">
    <source>
        <dbReference type="Proteomes" id="UP000677082"/>
    </source>
</evidence>
<comment type="caution">
    <text evidence="1">The sequence shown here is derived from an EMBL/GenBank/DDBJ whole genome shotgun (WGS) entry which is preliminary data.</text>
</comment>
<dbReference type="Proteomes" id="UP000677082">
    <property type="component" value="Unassembled WGS sequence"/>
</dbReference>
<proteinExistence type="predicted"/>
<accession>A0A919WCY5</accession>
<name>A0A919WCY5_9ACTN</name>